<dbReference type="EMBL" id="CP042469">
    <property type="protein sequence ID" value="QOX63612.1"/>
    <property type="molecule type" value="Genomic_DNA"/>
</dbReference>
<dbReference type="Proteomes" id="UP000594014">
    <property type="component" value="Chromosome"/>
</dbReference>
<organism evidence="1 2">
    <name type="scientific">Anoxybacterium hadale</name>
    <dbReference type="NCBI Taxonomy" id="3408580"/>
    <lineage>
        <taxon>Bacteria</taxon>
        <taxon>Bacillati</taxon>
        <taxon>Bacillota</taxon>
        <taxon>Clostridia</taxon>
        <taxon>Peptostreptococcales</taxon>
        <taxon>Anaerovoracaceae</taxon>
        <taxon>Anoxybacterium</taxon>
    </lineage>
</organism>
<proteinExistence type="predicted"/>
<protein>
    <submittedName>
        <fullName evidence="1">FtsX-like permease family protein</fullName>
    </submittedName>
</protein>
<keyword evidence="2" id="KW-1185">Reference proteome</keyword>
<evidence type="ECO:0000313" key="2">
    <source>
        <dbReference type="Proteomes" id="UP000594014"/>
    </source>
</evidence>
<sequence length="403" mass="43971">MLIFENILLALTAIRSNKMRSFLTMLGIIIGISSVIAITSIGASAKGVVGKEFESYGMNNMYLYINWAMTPDGVDYEDLFTPEDIEALAARYPDDIQYIAPSISANSKTKIGRTEGKLNMTGVAADYNKYKNMKMLHGRMINKSDVDGQKDRIVIDKKAALYFFNSENPVGKTLGVIINEEMKDLTIVGVYEIEASIFDGMRASDSYSTYVPYPILEYSDPATSYLELYTNEKKNQNDLGNEFSQYLSRIKGKDPQFYTFESAESQMGTINNILGTLSIAIGAIAAISLVVGGIGIMNIMLVSVTERTREIGIRKSLGARTSDILMQFLIESMIISAIGGIIGTGLGVGIAAIGMSFAHISVVIQPSVIVLAVGFSAIVGVFFGLYPARKAAKLDPIEALRYE</sequence>
<evidence type="ECO:0000313" key="1">
    <source>
        <dbReference type="EMBL" id="QOX63612.1"/>
    </source>
</evidence>
<reference evidence="1" key="1">
    <citation type="submission" date="2019-08" db="EMBL/GenBank/DDBJ databases">
        <title>Genome sequence of Clostridiales bacterium MT110.</title>
        <authorList>
            <person name="Cao J."/>
        </authorList>
    </citation>
    <scope>NUCLEOTIDE SEQUENCE</scope>
    <source>
        <strain evidence="1">MT110</strain>
    </source>
</reference>
<gene>
    <name evidence="1" type="ORF">FRZ06_09740</name>
</gene>
<name>A0ACD1AB39_9FIRM</name>
<accession>A0ACD1AB39</accession>